<dbReference type="EMBL" id="MABE01000460">
    <property type="protein sequence ID" value="OUS40027.1"/>
    <property type="molecule type" value="Genomic_DNA"/>
</dbReference>
<keyword evidence="3" id="KW-1133">Transmembrane helix</keyword>
<dbReference type="InterPro" id="IPR036890">
    <property type="entry name" value="HATPase_C_sf"/>
</dbReference>
<comment type="caution">
    <text evidence="5">The sequence shown here is derived from an EMBL/GenBank/DDBJ whole genome shotgun (WGS) entry which is preliminary data.</text>
</comment>
<dbReference type="PANTHER" id="PTHR43065:SF47">
    <property type="match status" value="1"/>
</dbReference>
<protein>
    <recommendedName>
        <fullName evidence="2">histidine kinase</fullName>
        <ecNumber evidence="2">2.7.13.3</ecNumber>
    </recommendedName>
</protein>
<keyword evidence="3" id="KW-0812">Transmembrane</keyword>
<evidence type="ECO:0000313" key="5">
    <source>
        <dbReference type="EMBL" id="OUS40027.1"/>
    </source>
</evidence>
<dbReference type="Pfam" id="PF07695">
    <property type="entry name" value="7TMR-DISM_7TM"/>
    <property type="match status" value="1"/>
</dbReference>
<dbReference type="Gene3D" id="3.30.565.10">
    <property type="entry name" value="Histidine kinase-like ATPase, C-terminal domain"/>
    <property type="match status" value="1"/>
</dbReference>
<feature type="transmembrane region" description="Helical" evidence="3">
    <location>
        <begin position="7"/>
        <end position="24"/>
    </location>
</feature>
<dbReference type="InterPro" id="IPR004358">
    <property type="entry name" value="Sig_transdc_His_kin-like_C"/>
</dbReference>
<feature type="transmembrane region" description="Helical" evidence="3">
    <location>
        <begin position="30"/>
        <end position="49"/>
    </location>
</feature>
<gene>
    <name evidence="5" type="ORF">A9R00_08090</name>
</gene>
<evidence type="ECO:0000256" key="2">
    <source>
        <dbReference type="ARBA" id="ARBA00012438"/>
    </source>
</evidence>
<dbReference type="SMART" id="SM00387">
    <property type="entry name" value="HATPase_c"/>
    <property type="match status" value="1"/>
</dbReference>
<dbReference type="Proteomes" id="UP000227088">
    <property type="component" value="Unassembled WGS sequence"/>
</dbReference>
<keyword evidence="3" id="KW-0472">Membrane</keyword>
<comment type="catalytic activity">
    <reaction evidence="1">
        <text>ATP + protein L-histidine = ADP + protein N-phospho-L-histidine.</text>
        <dbReference type="EC" id="2.7.13.3"/>
    </reaction>
</comment>
<name>A0A1Y5HU73_OLEAN</name>
<evidence type="ECO:0000313" key="6">
    <source>
        <dbReference type="Proteomes" id="UP000227088"/>
    </source>
</evidence>
<dbReference type="InterPro" id="IPR011623">
    <property type="entry name" value="7TMR_DISM_rcpt_extracell_dom1"/>
</dbReference>
<sequence>LITYNYFNILLGLTAIALFLSPVIPYKLFITLMNILSMIITGSAFYFGLRYWRKGQSAARLFTIAWAVFIIGVVTANLRALGVIPSNFFTEYGYQIGSFIEILLLSLALGERIQRLQSERMIVKQALIQEKSDRMSALQQLIIGVSHEMNSPIGNIGLSNSFLIDIHQDFQKKNLDSLSKADLVEYLEQQQQALDNIESSTTTLTSLTQVFKSVAIKKRDHPALEFDFISLIQDRVLTFNERLTFQLSVPESLALHSHPSAFALVFNQLFENTIAHFPKNMGLDKPQVSIAVMQDEFSLKIEICDNGEGLDKAELAQLFLPFFTTARGSRKKMGLGMYQVKNIISDIFDGTIEASKPENGGLQLTITIPMPDNELADNYSVDKVLSNTLA</sequence>
<feature type="transmembrane region" description="Helical" evidence="3">
    <location>
        <begin position="61"/>
        <end position="80"/>
    </location>
</feature>
<dbReference type="Gene3D" id="1.10.287.130">
    <property type="match status" value="1"/>
</dbReference>
<dbReference type="SUPFAM" id="SSF55874">
    <property type="entry name" value="ATPase domain of HSP90 chaperone/DNA topoisomerase II/histidine kinase"/>
    <property type="match status" value="1"/>
</dbReference>
<dbReference type="SUPFAM" id="SSF47384">
    <property type="entry name" value="Homodimeric domain of signal transducing histidine kinase"/>
    <property type="match status" value="1"/>
</dbReference>
<dbReference type="PROSITE" id="PS50109">
    <property type="entry name" value="HIS_KIN"/>
    <property type="match status" value="1"/>
</dbReference>
<dbReference type="InterPro" id="IPR005467">
    <property type="entry name" value="His_kinase_dom"/>
</dbReference>
<dbReference type="EC" id="2.7.13.3" evidence="2"/>
<dbReference type="AlphaFoldDB" id="A0A1Y5HU73"/>
<dbReference type="Pfam" id="PF02518">
    <property type="entry name" value="HATPase_c"/>
    <property type="match status" value="1"/>
</dbReference>
<evidence type="ECO:0000259" key="4">
    <source>
        <dbReference type="PROSITE" id="PS50109"/>
    </source>
</evidence>
<evidence type="ECO:0000256" key="3">
    <source>
        <dbReference type="SAM" id="Phobius"/>
    </source>
</evidence>
<proteinExistence type="predicted"/>
<organism evidence="5 6">
    <name type="scientific">Oleispira antarctica</name>
    <dbReference type="NCBI Taxonomy" id="188908"/>
    <lineage>
        <taxon>Bacteria</taxon>
        <taxon>Pseudomonadati</taxon>
        <taxon>Pseudomonadota</taxon>
        <taxon>Gammaproteobacteria</taxon>
        <taxon>Oceanospirillales</taxon>
        <taxon>Oceanospirillaceae</taxon>
        <taxon>Oleispira</taxon>
    </lineage>
</organism>
<reference evidence="6" key="1">
    <citation type="journal article" date="2017" name="Proc. Natl. Acad. Sci. U.S.A.">
        <title>Simulation of Deepwater Horizon oil plume reveals substrate specialization within a complex community of hydrocarbon degraders.</title>
        <authorList>
            <person name="Hu P."/>
            <person name="Dubinsky E.A."/>
            <person name="Probst A.J."/>
            <person name="Wang J."/>
            <person name="Sieber C.M.K."/>
            <person name="Tom L.M."/>
            <person name="Gardinali P."/>
            <person name="Banfield J.F."/>
            <person name="Atlas R.M."/>
            <person name="Andersen G.L."/>
        </authorList>
    </citation>
    <scope>NUCLEOTIDE SEQUENCE [LARGE SCALE GENOMIC DNA]</scope>
</reference>
<feature type="non-terminal residue" evidence="5">
    <location>
        <position position="1"/>
    </location>
</feature>
<dbReference type="PRINTS" id="PR00344">
    <property type="entry name" value="BCTRLSENSOR"/>
</dbReference>
<accession>A0A1Y5HU73</accession>
<dbReference type="GO" id="GO:0000155">
    <property type="term" value="F:phosphorelay sensor kinase activity"/>
    <property type="evidence" value="ECO:0007669"/>
    <property type="project" value="InterPro"/>
</dbReference>
<feature type="domain" description="Histidine kinase" evidence="4">
    <location>
        <begin position="144"/>
        <end position="372"/>
    </location>
</feature>
<dbReference type="InterPro" id="IPR003594">
    <property type="entry name" value="HATPase_dom"/>
</dbReference>
<evidence type="ECO:0000256" key="1">
    <source>
        <dbReference type="ARBA" id="ARBA00000085"/>
    </source>
</evidence>
<dbReference type="PANTHER" id="PTHR43065">
    <property type="entry name" value="SENSOR HISTIDINE KINASE"/>
    <property type="match status" value="1"/>
</dbReference>
<dbReference type="InterPro" id="IPR036097">
    <property type="entry name" value="HisK_dim/P_sf"/>
</dbReference>